<gene>
    <name evidence="14" type="ORF">SAMN03080614_102525</name>
</gene>
<sequence length="466" mass="51318">MKDLTQGNIPKQIFYFTLPMLIGNVFQQLYNTVDSIVIGKFEGTEALAAVGSSFPIIFLLVALLMGITMGATILVSQYFGAKDFRMVKKTVTTTYIFLFFASLLTTIIGLTFSSNILLFLNTPPSVLPLAQTYLNIMFIGMVSMFGYNAISAILRGVGDSKTPLIFLIISSVINILLDLLFVGVFRWGVAGVAWATIIAQTSSFIFGLYYLRKNNSILYVSLKDLTFDKGIFAKSLKIGIPTGIQQTLFSLGMLAVQRMVNSFGEITMAAYTAAGRIDSFAIMPFMNFGTAISTFVGQNIGANKLHRVKKGYLTTVLMTTVTAAFVTITLYFLGEPLIKLFDSNPDVINIGLRKIRIVSTFYILIGIMFVTLGVIRGAGDAFVPMIISILTLWLIRIPVASLLIPYLGSDGIWWSFPIGWAVGIVLSLGYYSTGRWKNKAVIKHKPLVEVDEDDSEFKMEVATNAR</sequence>
<feature type="transmembrane region" description="Helical" evidence="13">
    <location>
        <begin position="164"/>
        <end position="185"/>
    </location>
</feature>
<comment type="subcellular location">
    <subcellularLocation>
        <location evidence="2">Cell membrane</location>
        <topology evidence="2">Multi-pass membrane protein</topology>
    </subcellularLocation>
</comment>
<proteinExistence type="inferred from homology"/>
<accession>A0A1I0AQD3</accession>
<reference evidence="15" key="1">
    <citation type="submission" date="2016-10" db="EMBL/GenBank/DDBJ databases">
        <authorList>
            <person name="Varghese N."/>
            <person name="Submissions S."/>
        </authorList>
    </citation>
    <scope>NUCLEOTIDE SEQUENCE [LARGE SCALE GENOMIC DNA]</scope>
    <source>
        <strain evidence="15">DSM 13577</strain>
    </source>
</reference>
<evidence type="ECO:0000256" key="6">
    <source>
        <dbReference type="ARBA" id="ARBA00022449"/>
    </source>
</evidence>
<evidence type="ECO:0000256" key="12">
    <source>
        <dbReference type="ARBA" id="ARBA00031636"/>
    </source>
</evidence>
<keyword evidence="7" id="KW-1003">Cell membrane</keyword>
<feature type="transmembrane region" description="Helical" evidence="13">
    <location>
        <begin position="132"/>
        <end position="157"/>
    </location>
</feature>
<dbReference type="NCBIfam" id="TIGR00797">
    <property type="entry name" value="matE"/>
    <property type="match status" value="1"/>
</dbReference>
<feature type="transmembrane region" description="Helical" evidence="13">
    <location>
        <begin position="354"/>
        <end position="375"/>
    </location>
</feature>
<keyword evidence="9 13" id="KW-1133">Transmembrane helix</keyword>
<evidence type="ECO:0000313" key="15">
    <source>
        <dbReference type="Proteomes" id="UP000243819"/>
    </source>
</evidence>
<dbReference type="InterPro" id="IPR048279">
    <property type="entry name" value="MdtK-like"/>
</dbReference>
<protein>
    <recommendedName>
        <fullName evidence="4">Probable multidrug resistance protein NorM</fullName>
    </recommendedName>
    <alternativeName>
        <fullName evidence="12">Multidrug-efflux transporter</fullName>
    </alternativeName>
</protein>
<comment type="similarity">
    <text evidence="3">Belongs to the multi antimicrobial extrusion (MATE) (TC 2.A.66.1) family.</text>
</comment>
<dbReference type="EMBL" id="FOIF01000025">
    <property type="protein sequence ID" value="SES96631.1"/>
    <property type="molecule type" value="Genomic_DNA"/>
</dbReference>
<dbReference type="CDD" id="cd13138">
    <property type="entry name" value="MATE_yoeA_like"/>
    <property type="match status" value="1"/>
</dbReference>
<dbReference type="Pfam" id="PF01554">
    <property type="entry name" value="MatE"/>
    <property type="match status" value="2"/>
</dbReference>
<keyword evidence="5" id="KW-0813">Transport</keyword>
<evidence type="ECO:0000256" key="2">
    <source>
        <dbReference type="ARBA" id="ARBA00004651"/>
    </source>
</evidence>
<keyword evidence="11 13" id="KW-0472">Membrane</keyword>
<dbReference type="InterPro" id="IPR002528">
    <property type="entry name" value="MATE_fam"/>
</dbReference>
<feature type="transmembrane region" description="Helical" evidence="13">
    <location>
        <begin position="191"/>
        <end position="211"/>
    </location>
</feature>
<evidence type="ECO:0000256" key="9">
    <source>
        <dbReference type="ARBA" id="ARBA00022989"/>
    </source>
</evidence>
<dbReference type="GO" id="GO:0015297">
    <property type="term" value="F:antiporter activity"/>
    <property type="evidence" value="ECO:0007669"/>
    <property type="project" value="UniProtKB-KW"/>
</dbReference>
<keyword evidence="8 13" id="KW-0812">Transmembrane</keyword>
<keyword evidence="6" id="KW-0050">Antiport</keyword>
<dbReference type="PANTHER" id="PTHR43298:SF2">
    <property type="entry name" value="FMN_FAD EXPORTER YEEO-RELATED"/>
    <property type="match status" value="1"/>
</dbReference>
<feature type="transmembrane region" description="Helical" evidence="13">
    <location>
        <begin position="312"/>
        <end position="334"/>
    </location>
</feature>
<dbReference type="PANTHER" id="PTHR43298">
    <property type="entry name" value="MULTIDRUG RESISTANCE PROTEIN NORM-RELATED"/>
    <property type="match status" value="1"/>
</dbReference>
<dbReference type="GO" id="GO:0006811">
    <property type="term" value="P:monoatomic ion transport"/>
    <property type="evidence" value="ECO:0007669"/>
    <property type="project" value="UniProtKB-KW"/>
</dbReference>
<dbReference type="PIRSF" id="PIRSF006603">
    <property type="entry name" value="DinF"/>
    <property type="match status" value="1"/>
</dbReference>
<evidence type="ECO:0000256" key="5">
    <source>
        <dbReference type="ARBA" id="ARBA00022448"/>
    </source>
</evidence>
<feature type="transmembrane region" description="Helical" evidence="13">
    <location>
        <begin position="382"/>
        <end position="406"/>
    </location>
</feature>
<evidence type="ECO:0000256" key="13">
    <source>
        <dbReference type="SAM" id="Phobius"/>
    </source>
</evidence>
<dbReference type="GO" id="GO:0005886">
    <property type="term" value="C:plasma membrane"/>
    <property type="evidence" value="ECO:0007669"/>
    <property type="project" value="UniProtKB-SubCell"/>
</dbReference>
<evidence type="ECO:0000256" key="4">
    <source>
        <dbReference type="ARBA" id="ARBA00020268"/>
    </source>
</evidence>
<evidence type="ECO:0000256" key="3">
    <source>
        <dbReference type="ARBA" id="ARBA00010199"/>
    </source>
</evidence>
<evidence type="ECO:0000313" key="14">
    <source>
        <dbReference type="EMBL" id="SES96631.1"/>
    </source>
</evidence>
<dbReference type="GO" id="GO:0042910">
    <property type="term" value="F:xenobiotic transmembrane transporter activity"/>
    <property type="evidence" value="ECO:0007669"/>
    <property type="project" value="InterPro"/>
</dbReference>
<organism evidence="14 15">
    <name type="scientific">Anaerobranca gottschalkii DSM 13577</name>
    <dbReference type="NCBI Taxonomy" id="1120990"/>
    <lineage>
        <taxon>Bacteria</taxon>
        <taxon>Bacillati</taxon>
        <taxon>Bacillota</taxon>
        <taxon>Clostridia</taxon>
        <taxon>Eubacteriales</taxon>
        <taxon>Proteinivoracaceae</taxon>
        <taxon>Anaerobranca</taxon>
    </lineage>
</organism>
<dbReference type="OrthoDB" id="9776324at2"/>
<evidence type="ECO:0000256" key="8">
    <source>
        <dbReference type="ARBA" id="ARBA00022692"/>
    </source>
</evidence>
<feature type="transmembrane region" description="Helical" evidence="13">
    <location>
        <begin position="412"/>
        <end position="431"/>
    </location>
</feature>
<dbReference type="STRING" id="1120990.SAMN03080614_102525"/>
<evidence type="ECO:0000256" key="11">
    <source>
        <dbReference type="ARBA" id="ARBA00023136"/>
    </source>
</evidence>
<feature type="transmembrane region" description="Helical" evidence="13">
    <location>
        <begin position="12"/>
        <end position="30"/>
    </location>
</feature>
<name>A0A1I0AQD3_9FIRM</name>
<evidence type="ECO:0000256" key="1">
    <source>
        <dbReference type="ARBA" id="ARBA00003408"/>
    </source>
</evidence>
<evidence type="ECO:0000256" key="10">
    <source>
        <dbReference type="ARBA" id="ARBA00023065"/>
    </source>
</evidence>
<dbReference type="Proteomes" id="UP000243819">
    <property type="component" value="Unassembled WGS sequence"/>
</dbReference>
<comment type="function">
    <text evidence="1">Multidrug efflux pump.</text>
</comment>
<evidence type="ECO:0000256" key="7">
    <source>
        <dbReference type="ARBA" id="ARBA00022475"/>
    </source>
</evidence>
<dbReference type="RefSeq" id="WP_091350764.1">
    <property type="nucleotide sequence ID" value="NZ_FOIF01000025.1"/>
</dbReference>
<dbReference type="InterPro" id="IPR050222">
    <property type="entry name" value="MATE_MdtK"/>
</dbReference>
<feature type="transmembrane region" description="Helical" evidence="13">
    <location>
        <begin position="95"/>
        <end position="120"/>
    </location>
</feature>
<feature type="transmembrane region" description="Helical" evidence="13">
    <location>
        <begin position="50"/>
        <end position="75"/>
    </location>
</feature>
<keyword evidence="15" id="KW-1185">Reference proteome</keyword>
<keyword evidence="10" id="KW-0406">Ion transport</keyword>
<dbReference type="AlphaFoldDB" id="A0A1I0AQD3"/>